<dbReference type="PATRIC" id="fig|216463.3.peg.1806"/>
<dbReference type="EMBL" id="JZCR01000025">
    <property type="protein sequence ID" value="KJW11656.1"/>
    <property type="molecule type" value="Genomic_DNA"/>
</dbReference>
<name>A0A0F3RNX6_9LACO</name>
<dbReference type="RefSeq" id="WP_045808434.1">
    <property type="nucleotide sequence ID" value="NZ_JZCR01000025.1"/>
</dbReference>
<gene>
    <name evidence="2" type="ORF">VC81_12740</name>
</gene>
<protein>
    <submittedName>
        <fullName evidence="2">Uncharacterized protein</fullName>
    </submittedName>
</protein>
<comment type="caution">
    <text evidence="2">The sequence shown here is derived from an EMBL/GenBank/DDBJ whole genome shotgun (WGS) entry which is preliminary data.</text>
</comment>
<dbReference type="Proteomes" id="UP000033491">
    <property type="component" value="Unassembled WGS sequence"/>
</dbReference>
<feature type="signal peptide" evidence="1">
    <location>
        <begin position="1"/>
        <end position="28"/>
    </location>
</feature>
<organism evidence="2 3">
    <name type="scientific">Levilactobacillus spicheri</name>
    <dbReference type="NCBI Taxonomy" id="216463"/>
    <lineage>
        <taxon>Bacteria</taxon>
        <taxon>Bacillati</taxon>
        <taxon>Bacillota</taxon>
        <taxon>Bacilli</taxon>
        <taxon>Lactobacillales</taxon>
        <taxon>Lactobacillaceae</taxon>
        <taxon>Levilactobacillus</taxon>
    </lineage>
</organism>
<dbReference type="AlphaFoldDB" id="A0A0F3RNX6"/>
<evidence type="ECO:0000313" key="2">
    <source>
        <dbReference type="EMBL" id="KJW11656.1"/>
    </source>
</evidence>
<dbReference type="OrthoDB" id="9966092at2"/>
<accession>A0A0F3RNX6</accession>
<sequence length="123" mass="13835">MKKWFLTLFAVLALALVGLNVTSQPAQAQSNKQIIPTAYWGTWKNKSTRVVISARSIKSPAVTLSGKKLGVHVSKHSVSVYQVYKGKQASPSYVIKKAKRHHKTVLRSNFDNIVTKTYTRVHW</sequence>
<evidence type="ECO:0000313" key="3">
    <source>
        <dbReference type="Proteomes" id="UP000033491"/>
    </source>
</evidence>
<keyword evidence="1" id="KW-0732">Signal</keyword>
<feature type="chain" id="PRO_5002465832" evidence="1">
    <location>
        <begin position="29"/>
        <end position="123"/>
    </location>
</feature>
<proteinExistence type="predicted"/>
<reference evidence="2 3" key="1">
    <citation type="submission" date="2015-03" db="EMBL/GenBank/DDBJ databases">
        <authorList>
            <person name="Zheng J."/>
            <person name="Ganezle M."/>
        </authorList>
    </citation>
    <scope>NUCLEOTIDE SEQUENCE [LARGE SCALE GENOMIC DNA]</scope>
    <source>
        <strain evidence="2 3">LP38</strain>
    </source>
</reference>
<evidence type="ECO:0000256" key="1">
    <source>
        <dbReference type="SAM" id="SignalP"/>
    </source>
</evidence>